<reference evidence="11" key="1">
    <citation type="submission" date="2023-07" db="EMBL/GenBank/DDBJ databases">
        <title>Between Cages and Wild: Unraveling the Impact of Captivity on Animal Microbiomes and Antimicrobial Resistance.</title>
        <authorList>
            <person name="Schmartz G.P."/>
            <person name="Rehner J."/>
            <person name="Schuff M.J."/>
            <person name="Becker S.L."/>
            <person name="Kravczyk M."/>
            <person name="Gurevich A."/>
            <person name="Francke R."/>
            <person name="Mueller R."/>
            <person name="Keller V."/>
            <person name="Keller A."/>
        </authorList>
    </citation>
    <scope>NUCLEOTIDE SEQUENCE</scope>
    <source>
        <strain evidence="11">S39M_St_73</strain>
    </source>
</reference>
<keyword evidence="12" id="KW-1185">Reference proteome</keyword>
<feature type="domain" description="POTRA" evidence="10">
    <location>
        <begin position="54"/>
        <end position="125"/>
    </location>
</feature>
<dbReference type="GO" id="GO:0043093">
    <property type="term" value="P:FtsZ-dependent cytokinesis"/>
    <property type="evidence" value="ECO:0007669"/>
    <property type="project" value="UniProtKB-UniRule"/>
</dbReference>
<dbReference type="GO" id="GO:0032153">
    <property type="term" value="C:cell division site"/>
    <property type="evidence" value="ECO:0007669"/>
    <property type="project" value="UniProtKB-UniRule"/>
</dbReference>
<feature type="transmembrane region" description="Helical" evidence="8">
    <location>
        <begin position="30"/>
        <end position="50"/>
    </location>
</feature>
<dbReference type="HAMAP" id="MF_00912">
    <property type="entry name" value="DivIB"/>
    <property type="match status" value="1"/>
</dbReference>
<dbReference type="Pfam" id="PF03799">
    <property type="entry name" value="FtsQ_DivIB_C"/>
    <property type="match status" value="1"/>
</dbReference>
<feature type="region of interest" description="Disordered" evidence="9">
    <location>
        <begin position="259"/>
        <end position="307"/>
    </location>
</feature>
<comment type="subcellular location">
    <subcellularLocation>
        <location evidence="8">Cell membrane</location>
        <topology evidence="8">Single-pass type II membrane protein</topology>
    </subcellularLocation>
    <subcellularLocation>
        <location evidence="1">Membrane</location>
    </subcellularLocation>
    <text evidence="8">Localizes to the division septum.</text>
</comment>
<accession>A0AA43UCF7</accession>
<keyword evidence="7 8" id="KW-0131">Cell cycle</keyword>
<feature type="compositionally biased region" description="Polar residues" evidence="9">
    <location>
        <begin position="295"/>
        <end position="307"/>
    </location>
</feature>
<dbReference type="Proteomes" id="UP001171751">
    <property type="component" value="Unassembled WGS sequence"/>
</dbReference>
<dbReference type="InterPro" id="IPR050487">
    <property type="entry name" value="FtsQ_DivIB"/>
</dbReference>
<gene>
    <name evidence="8" type="primary">divIB</name>
    <name evidence="11" type="ORF">Q4F26_03630</name>
</gene>
<dbReference type="PROSITE" id="PS51779">
    <property type="entry name" value="POTRA"/>
    <property type="match status" value="1"/>
</dbReference>
<comment type="similarity">
    <text evidence="8">Belongs to the FtsQ/DivIB family. DivIB subfamily.</text>
</comment>
<sequence length="307" mass="35236">MKNKKSAYKYDKGAPIEIKNKSKRRQVKDYAYPLIIIFFISLIAFSFYFISDWSHVQTLSVSGNNEIPDQEILEETAVHPGESLYEVFFIKNKIENDLETRLPQVEAVQLEWEGVNNINIHIDELQTMAYIQDKGQYLQLLEDGNIVNDPLNITQGNHLVLIKFEEDGLKNIIEELKKIDPPIRESISEIVYTPSDINDKKITIYMNDGNQVIGLYSNISRRLNYYPTMMESVKGESGVFNLETGAYFRPFSSEYNFQENPDMESQESGESLESQELEEESFDLEAAEELEINPDSDSSGTSIEPNP</sequence>
<dbReference type="AlphaFoldDB" id="A0AA43UCF7"/>
<evidence type="ECO:0000313" key="12">
    <source>
        <dbReference type="Proteomes" id="UP001171751"/>
    </source>
</evidence>
<evidence type="ECO:0000256" key="4">
    <source>
        <dbReference type="ARBA" id="ARBA00022692"/>
    </source>
</evidence>
<comment type="function">
    <text evidence="8">Cell division protein that may be involved in stabilizing or promoting the assembly of the division complex.</text>
</comment>
<evidence type="ECO:0000259" key="10">
    <source>
        <dbReference type="PROSITE" id="PS51779"/>
    </source>
</evidence>
<evidence type="ECO:0000256" key="6">
    <source>
        <dbReference type="ARBA" id="ARBA00023136"/>
    </source>
</evidence>
<evidence type="ECO:0000256" key="5">
    <source>
        <dbReference type="ARBA" id="ARBA00022989"/>
    </source>
</evidence>
<feature type="compositionally biased region" description="Acidic residues" evidence="9">
    <location>
        <begin position="273"/>
        <end position="294"/>
    </location>
</feature>
<dbReference type="InterPro" id="IPR013685">
    <property type="entry name" value="POTRA_FtsQ_type"/>
</dbReference>
<dbReference type="EMBL" id="JAUNQW010000011">
    <property type="protein sequence ID" value="MDO5457414.1"/>
    <property type="molecule type" value="Genomic_DNA"/>
</dbReference>
<evidence type="ECO:0000256" key="9">
    <source>
        <dbReference type="SAM" id="MobiDB-lite"/>
    </source>
</evidence>
<keyword evidence="3 8" id="KW-0132">Cell division</keyword>
<evidence type="ECO:0000256" key="8">
    <source>
        <dbReference type="HAMAP-Rule" id="MF_00912"/>
    </source>
</evidence>
<comment type="caution">
    <text evidence="11">The sequence shown here is derived from an EMBL/GenBank/DDBJ whole genome shotgun (WGS) entry which is preliminary data.</text>
</comment>
<keyword evidence="4 8" id="KW-0812">Transmembrane</keyword>
<keyword evidence="5 8" id="KW-1133">Transmembrane helix</keyword>
<keyword evidence="2 8" id="KW-1003">Cell membrane</keyword>
<dbReference type="PANTHER" id="PTHR37820:SF1">
    <property type="entry name" value="CELL DIVISION PROTEIN FTSQ"/>
    <property type="match status" value="1"/>
</dbReference>
<evidence type="ECO:0000313" key="11">
    <source>
        <dbReference type="EMBL" id="MDO5457414.1"/>
    </source>
</evidence>
<protein>
    <recommendedName>
        <fullName evidence="8">Cell division protein DivIB</fullName>
    </recommendedName>
</protein>
<dbReference type="Gene3D" id="3.40.50.10960">
    <property type="match status" value="1"/>
</dbReference>
<dbReference type="InterPro" id="IPR034746">
    <property type="entry name" value="POTRA"/>
</dbReference>
<dbReference type="Pfam" id="PF08478">
    <property type="entry name" value="POTRA_1"/>
    <property type="match status" value="1"/>
</dbReference>
<evidence type="ECO:0000256" key="7">
    <source>
        <dbReference type="ARBA" id="ARBA00023306"/>
    </source>
</evidence>
<dbReference type="InterPro" id="IPR005548">
    <property type="entry name" value="Cell_div_FtsQ/DivIB_C"/>
</dbReference>
<keyword evidence="6 8" id="KW-0472">Membrane</keyword>
<proteinExistence type="inferred from homology"/>
<evidence type="ECO:0000256" key="2">
    <source>
        <dbReference type="ARBA" id="ARBA00022475"/>
    </source>
</evidence>
<dbReference type="InterPro" id="IPR026580">
    <property type="entry name" value="DivIB"/>
</dbReference>
<organism evidence="11 12">
    <name type="scientific">Atopococcus tabaci</name>
    <dbReference type="NCBI Taxonomy" id="269774"/>
    <lineage>
        <taxon>Bacteria</taxon>
        <taxon>Bacillati</taxon>
        <taxon>Bacillota</taxon>
        <taxon>Bacilli</taxon>
        <taxon>Lactobacillales</taxon>
        <taxon>Carnobacteriaceae</taxon>
        <taxon>Atopococcus</taxon>
    </lineage>
</organism>
<dbReference type="PANTHER" id="PTHR37820">
    <property type="entry name" value="CELL DIVISION PROTEIN DIVIB"/>
    <property type="match status" value="1"/>
</dbReference>
<evidence type="ECO:0000256" key="1">
    <source>
        <dbReference type="ARBA" id="ARBA00004370"/>
    </source>
</evidence>
<dbReference type="GO" id="GO:0005886">
    <property type="term" value="C:plasma membrane"/>
    <property type="evidence" value="ECO:0007669"/>
    <property type="project" value="UniProtKB-SubCell"/>
</dbReference>
<name>A0AA43UCF7_9LACT</name>
<evidence type="ECO:0000256" key="3">
    <source>
        <dbReference type="ARBA" id="ARBA00022618"/>
    </source>
</evidence>